<evidence type="ECO:0000313" key="1">
    <source>
        <dbReference type="EMBL" id="KAJ7562764.1"/>
    </source>
</evidence>
<reference evidence="2" key="1">
    <citation type="journal article" date="2024" name="Proc. Natl. Acad. Sci. U.S.A.">
        <title>Extraordinary preservation of gene collinearity over three hundred million years revealed in homosporous lycophytes.</title>
        <authorList>
            <person name="Li C."/>
            <person name="Wickell D."/>
            <person name="Kuo L.Y."/>
            <person name="Chen X."/>
            <person name="Nie B."/>
            <person name="Liao X."/>
            <person name="Peng D."/>
            <person name="Ji J."/>
            <person name="Jenkins J."/>
            <person name="Williams M."/>
            <person name="Shu S."/>
            <person name="Plott C."/>
            <person name="Barry K."/>
            <person name="Rajasekar S."/>
            <person name="Grimwood J."/>
            <person name="Han X."/>
            <person name="Sun S."/>
            <person name="Hou Z."/>
            <person name="He W."/>
            <person name="Dai G."/>
            <person name="Sun C."/>
            <person name="Schmutz J."/>
            <person name="Leebens-Mack J.H."/>
            <person name="Li F.W."/>
            <person name="Wang L."/>
        </authorList>
    </citation>
    <scope>NUCLEOTIDE SEQUENCE [LARGE SCALE GENOMIC DNA]</scope>
    <source>
        <strain evidence="2">cv. PW_Plant_1</strain>
    </source>
</reference>
<name>A0ACC2E8F0_DIPCM</name>
<comment type="caution">
    <text evidence="1">The sequence shown here is derived from an EMBL/GenBank/DDBJ whole genome shotgun (WGS) entry which is preliminary data.</text>
</comment>
<keyword evidence="2" id="KW-1185">Reference proteome</keyword>
<accession>A0ACC2E8F0</accession>
<dbReference type="EMBL" id="CM055094">
    <property type="protein sequence ID" value="KAJ7562764.1"/>
    <property type="molecule type" value="Genomic_DNA"/>
</dbReference>
<organism evidence="1 2">
    <name type="scientific">Diphasiastrum complanatum</name>
    <name type="common">Issler's clubmoss</name>
    <name type="synonym">Lycopodium complanatum</name>
    <dbReference type="NCBI Taxonomy" id="34168"/>
    <lineage>
        <taxon>Eukaryota</taxon>
        <taxon>Viridiplantae</taxon>
        <taxon>Streptophyta</taxon>
        <taxon>Embryophyta</taxon>
        <taxon>Tracheophyta</taxon>
        <taxon>Lycopodiopsida</taxon>
        <taxon>Lycopodiales</taxon>
        <taxon>Lycopodiaceae</taxon>
        <taxon>Lycopodioideae</taxon>
        <taxon>Diphasiastrum</taxon>
    </lineage>
</organism>
<evidence type="ECO:0000313" key="2">
    <source>
        <dbReference type="Proteomes" id="UP001162992"/>
    </source>
</evidence>
<dbReference type="Proteomes" id="UP001162992">
    <property type="component" value="Chromosome 3"/>
</dbReference>
<proteinExistence type="predicted"/>
<sequence length="713" mass="77651">MDGGQRGEEHAPHFGEEGPNPGLLARPPRSRMRHWGLAGGGIQGGLILIYEQPDLENMRARTIAIMESNKTTSSFSIFLMALLPVLLVSSLAILSDATSLINFAKRATISSHENLGKPMFLNTRFNTINRRHILSCPDPNPFLAMSLDNAGTLADIQEVTLTVSGVLAPSDTDWIGVFSAASNNYSDCPANKALYLETGDTASLPLLCDYPIKSKFLSDDPSYLSCSTLTCSASLTFRLINIRTPITFVFYTGGFDTPCILLTSDPIQFANPSSPLYGHLSSIDSTGTTMRLTWVSGDSQPQLIQYGGGQTATSAVSSFSSTDMCASVPAPAPDFGWHDPGFIHSAIMTGLSPSTTYTYNYGSDSVGWSGVRSLITPPAAGGNSLNWIMYGDMGKADRDTSIVHYIQPGSLGVIDAVTQEINAGNANLILHIGDISYATGFLAEWDFFLEMIGPVASKVPYMTAIGNHERDFPGSGSYYVTTDSGGECGVAYETYFQMPASSFDKPWYSISLGPVHITVLSTEHDWTVGSEQYNWLNNDLAGVDRSQTPWLVVAGHRPQYASTTNDIISEVLPPVDPDFVAAIEPLLFQHQVDLALWGHVHFYERTCAVYQAQCYAFPTKDSSGIDTYSSTPYTAPVHAVIGMAGFKLDGFDQNPSNWSLVRLSDFGYILLEADIQRLFVQYNWTVPAIEAAQIRHQYQLADQYSLANMYKSA</sequence>
<gene>
    <name evidence="1" type="ORF">O6H91_03G083700</name>
</gene>
<protein>
    <submittedName>
        <fullName evidence="1">Uncharacterized protein</fullName>
    </submittedName>
</protein>